<evidence type="ECO:0000256" key="9">
    <source>
        <dbReference type="ARBA" id="ARBA00023970"/>
    </source>
</evidence>
<evidence type="ECO:0000256" key="7">
    <source>
        <dbReference type="ARBA" id="ARBA00023929"/>
    </source>
</evidence>
<dbReference type="EC" id="2.4.2.1" evidence="3"/>
<comment type="catalytic activity">
    <reaction evidence="9">
        <text>guanosine + phosphate = alpha-D-ribose 1-phosphate + guanine</text>
        <dbReference type="Rhea" id="RHEA:13233"/>
        <dbReference type="ChEBI" id="CHEBI:16235"/>
        <dbReference type="ChEBI" id="CHEBI:16750"/>
        <dbReference type="ChEBI" id="CHEBI:43474"/>
        <dbReference type="ChEBI" id="CHEBI:57720"/>
        <dbReference type="EC" id="2.4.2.1"/>
    </reaction>
</comment>
<evidence type="ECO:0000256" key="8">
    <source>
        <dbReference type="ARBA" id="ARBA00023950"/>
    </source>
</evidence>
<evidence type="ECO:0000256" key="10">
    <source>
        <dbReference type="ARBA" id="ARBA00031036"/>
    </source>
</evidence>
<comment type="catalytic activity">
    <reaction evidence="6">
        <text>inosine + phosphate = alpha-D-ribose 1-phosphate + hypoxanthine</text>
        <dbReference type="Rhea" id="RHEA:27646"/>
        <dbReference type="ChEBI" id="CHEBI:17368"/>
        <dbReference type="ChEBI" id="CHEBI:17596"/>
        <dbReference type="ChEBI" id="CHEBI:43474"/>
        <dbReference type="ChEBI" id="CHEBI:57720"/>
        <dbReference type="EC" id="2.4.2.1"/>
    </reaction>
</comment>
<organism evidence="14">
    <name type="scientific">Nippostrongylus brasiliensis</name>
    <name type="common">Rat hookworm</name>
    <dbReference type="NCBI Taxonomy" id="27835"/>
    <lineage>
        <taxon>Eukaryota</taxon>
        <taxon>Metazoa</taxon>
        <taxon>Ecdysozoa</taxon>
        <taxon>Nematoda</taxon>
        <taxon>Chromadorea</taxon>
        <taxon>Rhabditida</taxon>
        <taxon>Rhabditina</taxon>
        <taxon>Rhabditomorpha</taxon>
        <taxon>Strongyloidea</taxon>
        <taxon>Heligmosomidae</taxon>
        <taxon>Nippostrongylus</taxon>
    </lineage>
</organism>
<keyword evidence="5" id="KW-0808">Transferase</keyword>
<comment type="similarity">
    <text evidence="2">Belongs to the PNP/MTAP phosphorylase family.</text>
</comment>
<dbReference type="GO" id="GO:0005737">
    <property type="term" value="C:cytoplasm"/>
    <property type="evidence" value="ECO:0007669"/>
    <property type="project" value="TreeGrafter"/>
</dbReference>
<evidence type="ECO:0000313" key="12">
    <source>
        <dbReference type="EMBL" id="VDL85823.1"/>
    </source>
</evidence>
<comment type="pathway">
    <text evidence="1">Purine metabolism; purine nucleoside salvage.</text>
</comment>
<evidence type="ECO:0000256" key="5">
    <source>
        <dbReference type="ARBA" id="ARBA00022679"/>
    </source>
</evidence>
<comment type="catalytic activity">
    <reaction evidence="8">
        <text>2'-deoxyinosine + phosphate = 2-deoxy-alpha-D-ribose 1-phosphate + hypoxanthine</text>
        <dbReference type="Rhea" id="RHEA:27750"/>
        <dbReference type="ChEBI" id="CHEBI:17368"/>
        <dbReference type="ChEBI" id="CHEBI:28997"/>
        <dbReference type="ChEBI" id="CHEBI:43474"/>
        <dbReference type="ChEBI" id="CHEBI:57259"/>
        <dbReference type="EC" id="2.4.2.1"/>
    </reaction>
</comment>
<evidence type="ECO:0000256" key="2">
    <source>
        <dbReference type="ARBA" id="ARBA00006751"/>
    </source>
</evidence>
<accession>A0A0N4YWP2</accession>
<dbReference type="Pfam" id="PF01048">
    <property type="entry name" value="PNP_UDP_1"/>
    <property type="match status" value="1"/>
</dbReference>
<evidence type="ECO:0000259" key="11">
    <source>
        <dbReference type="Pfam" id="PF01048"/>
    </source>
</evidence>
<dbReference type="WBParaSite" id="NBR_0002166401-mRNA-1">
    <property type="protein sequence ID" value="NBR_0002166401-mRNA-1"/>
    <property type="gene ID" value="NBR_0002166401"/>
</dbReference>
<evidence type="ECO:0000256" key="1">
    <source>
        <dbReference type="ARBA" id="ARBA00005058"/>
    </source>
</evidence>
<evidence type="ECO:0000313" key="13">
    <source>
        <dbReference type="Proteomes" id="UP000271162"/>
    </source>
</evidence>
<dbReference type="InterPro" id="IPR035994">
    <property type="entry name" value="Nucleoside_phosphorylase_sf"/>
</dbReference>
<evidence type="ECO:0000256" key="6">
    <source>
        <dbReference type="ARBA" id="ARBA00023918"/>
    </source>
</evidence>
<dbReference type="GO" id="GO:0004731">
    <property type="term" value="F:purine-nucleoside phosphorylase activity"/>
    <property type="evidence" value="ECO:0007669"/>
    <property type="project" value="UniProtKB-EC"/>
</dbReference>
<keyword evidence="4" id="KW-0328">Glycosyltransferase</keyword>
<reference evidence="12 13" key="2">
    <citation type="submission" date="2018-11" db="EMBL/GenBank/DDBJ databases">
        <authorList>
            <consortium name="Pathogen Informatics"/>
        </authorList>
    </citation>
    <scope>NUCLEOTIDE SEQUENCE [LARGE SCALE GENOMIC DNA]</scope>
</reference>
<dbReference type="AlphaFoldDB" id="A0A0N4YWP2"/>
<feature type="domain" description="Nucleoside phosphorylase" evidence="11">
    <location>
        <begin position="2"/>
        <end position="92"/>
    </location>
</feature>
<keyword evidence="13" id="KW-1185">Reference proteome</keyword>
<evidence type="ECO:0000256" key="3">
    <source>
        <dbReference type="ARBA" id="ARBA00011886"/>
    </source>
</evidence>
<comment type="catalytic activity">
    <reaction evidence="7">
        <text>2'-deoxyguanosine + phosphate = 2-deoxy-alpha-D-ribose 1-phosphate + guanine</text>
        <dbReference type="Rhea" id="RHEA:27738"/>
        <dbReference type="ChEBI" id="CHEBI:16235"/>
        <dbReference type="ChEBI" id="CHEBI:17172"/>
        <dbReference type="ChEBI" id="CHEBI:43474"/>
        <dbReference type="ChEBI" id="CHEBI:57259"/>
        <dbReference type="EC" id="2.4.2.1"/>
    </reaction>
</comment>
<gene>
    <name evidence="12" type="ORF">NBR_LOCUS21665</name>
</gene>
<evidence type="ECO:0000256" key="4">
    <source>
        <dbReference type="ARBA" id="ARBA00022676"/>
    </source>
</evidence>
<dbReference type="PANTHER" id="PTHR11904:SF9">
    <property type="entry name" value="PURINE NUCLEOSIDE PHOSPHORYLASE-RELATED"/>
    <property type="match status" value="1"/>
</dbReference>
<dbReference type="EMBL" id="UYSL01026671">
    <property type="protein sequence ID" value="VDL85823.1"/>
    <property type="molecule type" value="Genomic_DNA"/>
</dbReference>
<sequence length="133" mass="14365">MEVAKKEGMRLFEGIYVMTGGPHYETPAEVAMLREMGGDAVGMSTCPEVIVAAQCGIKVFGFSVITNMANTDIDDAVVVSHEQILKVATEAGSIKVATFLLAEKTTYKVCPIRVKVASLFHSRKVVDKNPTEV</sequence>
<dbReference type="SUPFAM" id="SSF53167">
    <property type="entry name" value="Purine and uridine phosphorylases"/>
    <property type="match status" value="1"/>
</dbReference>
<dbReference type="PANTHER" id="PTHR11904">
    <property type="entry name" value="METHYLTHIOADENOSINE/PURINE NUCLEOSIDE PHOSPHORYLASE"/>
    <property type="match status" value="1"/>
</dbReference>
<dbReference type="InterPro" id="IPR011268">
    <property type="entry name" value="Purine_phosphorylase"/>
</dbReference>
<reference evidence="14" key="1">
    <citation type="submission" date="2017-02" db="UniProtKB">
        <authorList>
            <consortium name="WormBaseParasite"/>
        </authorList>
    </citation>
    <scope>IDENTIFICATION</scope>
</reference>
<evidence type="ECO:0000313" key="14">
    <source>
        <dbReference type="WBParaSite" id="NBR_0002166401-mRNA-1"/>
    </source>
</evidence>
<proteinExistence type="inferred from homology"/>
<dbReference type="GO" id="GO:0009116">
    <property type="term" value="P:nucleoside metabolic process"/>
    <property type="evidence" value="ECO:0007669"/>
    <property type="project" value="InterPro"/>
</dbReference>
<dbReference type="UniPathway" id="UPA00606"/>
<dbReference type="Gene3D" id="3.40.50.1580">
    <property type="entry name" value="Nucleoside phosphorylase domain"/>
    <property type="match status" value="1"/>
</dbReference>
<dbReference type="STRING" id="27835.A0A0N4YWP2"/>
<name>A0A0N4YWP2_NIPBR</name>
<protein>
    <recommendedName>
        <fullName evidence="3">purine-nucleoside phosphorylase</fullName>
        <ecNumber evidence="3">2.4.2.1</ecNumber>
    </recommendedName>
    <alternativeName>
        <fullName evidence="10">Inosine-guanosine phosphorylase</fullName>
    </alternativeName>
</protein>
<dbReference type="InterPro" id="IPR000845">
    <property type="entry name" value="Nucleoside_phosphorylase_d"/>
</dbReference>
<dbReference type="Proteomes" id="UP000271162">
    <property type="component" value="Unassembled WGS sequence"/>
</dbReference>